<name>A0A4U0WQP2_9PEZI</name>
<dbReference type="PANTHER" id="PTHR33930">
    <property type="entry name" value="ALKYL HYDROPEROXIDE REDUCTASE AHPD"/>
    <property type="match status" value="1"/>
</dbReference>
<reference evidence="2 3" key="1">
    <citation type="submission" date="2017-03" db="EMBL/GenBank/DDBJ databases">
        <title>Genomes of endolithic fungi from Antarctica.</title>
        <authorList>
            <person name="Coleine C."/>
            <person name="Masonjones S."/>
            <person name="Stajich J.E."/>
        </authorList>
    </citation>
    <scope>NUCLEOTIDE SEQUENCE [LARGE SCALE GENOMIC DNA]</scope>
    <source>
        <strain evidence="2 3">CCFEE 5184</strain>
    </source>
</reference>
<dbReference type="EMBL" id="NAJQ01000738">
    <property type="protein sequence ID" value="TKA65411.1"/>
    <property type="molecule type" value="Genomic_DNA"/>
</dbReference>
<dbReference type="Gene3D" id="1.20.1290.10">
    <property type="entry name" value="AhpD-like"/>
    <property type="match status" value="1"/>
</dbReference>
<dbReference type="InterPro" id="IPR029032">
    <property type="entry name" value="AhpD-like"/>
</dbReference>
<proteinExistence type="predicted"/>
<feature type="domain" description="Carboxymuconolactone decarboxylase-like" evidence="1">
    <location>
        <begin position="176"/>
        <end position="250"/>
    </location>
</feature>
<dbReference type="OrthoDB" id="10250730at2759"/>
<dbReference type="AlphaFoldDB" id="A0A4U0WQP2"/>
<accession>A0A4U0WQP2</accession>
<gene>
    <name evidence="2" type="ORF">B0A55_10744</name>
</gene>
<dbReference type="Pfam" id="PF02627">
    <property type="entry name" value="CMD"/>
    <property type="match status" value="2"/>
</dbReference>
<dbReference type="SUPFAM" id="SSF69118">
    <property type="entry name" value="AhpD-like"/>
    <property type="match status" value="1"/>
</dbReference>
<protein>
    <recommendedName>
        <fullName evidence="1">Carboxymuconolactone decarboxylase-like domain-containing protein</fullName>
    </recommendedName>
</protein>
<evidence type="ECO:0000313" key="3">
    <source>
        <dbReference type="Proteomes" id="UP000309340"/>
    </source>
</evidence>
<sequence length="274" mass="30023">MPYYSVHKRPPPHPLTPSQEKLKAALLATGEEWTPTWHHLLILDPTYFAAYCRLRSVPVLHQRLPRKTQHLVLLALDASVTHLHDHGIRVHTAAAMRAGASKEEIMETLELVSVLGVHAVTVGVPLLQEVLAERGEASDSTPATALTPHQEQLKQDFTRQRGYYSPTWDPVLALSPDFFAAYTAFSSVPFQSPSHNLLEPKVKELIFVAIDSATTHLYAPGLKVHIRNAMQLGATREEVMEVFELAAGMGVVSVLRGVDALGEEVGGGVEGGKK</sequence>
<evidence type="ECO:0000259" key="1">
    <source>
        <dbReference type="Pfam" id="PF02627"/>
    </source>
</evidence>
<dbReference type="GO" id="GO:0051920">
    <property type="term" value="F:peroxiredoxin activity"/>
    <property type="evidence" value="ECO:0007669"/>
    <property type="project" value="InterPro"/>
</dbReference>
<evidence type="ECO:0000313" key="2">
    <source>
        <dbReference type="EMBL" id="TKA65411.1"/>
    </source>
</evidence>
<dbReference type="InterPro" id="IPR003779">
    <property type="entry name" value="CMD-like"/>
</dbReference>
<dbReference type="PANTHER" id="PTHR33930:SF2">
    <property type="entry name" value="BLR3452 PROTEIN"/>
    <property type="match status" value="1"/>
</dbReference>
<dbReference type="STRING" id="329884.A0A4U0WQP2"/>
<comment type="caution">
    <text evidence="2">The sequence shown here is derived from an EMBL/GenBank/DDBJ whole genome shotgun (WGS) entry which is preliminary data.</text>
</comment>
<organism evidence="2 3">
    <name type="scientific">Friedmanniomyces simplex</name>
    <dbReference type="NCBI Taxonomy" id="329884"/>
    <lineage>
        <taxon>Eukaryota</taxon>
        <taxon>Fungi</taxon>
        <taxon>Dikarya</taxon>
        <taxon>Ascomycota</taxon>
        <taxon>Pezizomycotina</taxon>
        <taxon>Dothideomycetes</taxon>
        <taxon>Dothideomycetidae</taxon>
        <taxon>Mycosphaerellales</taxon>
        <taxon>Teratosphaeriaceae</taxon>
        <taxon>Friedmanniomyces</taxon>
    </lineage>
</organism>
<keyword evidence="3" id="KW-1185">Reference proteome</keyword>
<feature type="domain" description="Carboxymuconolactone decarboxylase-like" evidence="1">
    <location>
        <begin position="45"/>
        <end position="114"/>
    </location>
</feature>
<dbReference type="Proteomes" id="UP000309340">
    <property type="component" value="Unassembled WGS sequence"/>
</dbReference>